<evidence type="ECO:0000256" key="4">
    <source>
        <dbReference type="ARBA" id="ARBA00022475"/>
    </source>
</evidence>
<keyword evidence="3" id="KW-0050">Antiport</keyword>
<feature type="transmembrane region" description="Helical" evidence="10">
    <location>
        <begin position="93"/>
        <end position="119"/>
    </location>
</feature>
<comment type="subcellular location">
    <subcellularLocation>
        <location evidence="1">Cell inner membrane</location>
        <topology evidence="1">Multi-pass membrane protein</topology>
    </subcellularLocation>
</comment>
<dbReference type="PIRSF" id="PIRSF006603">
    <property type="entry name" value="DinF"/>
    <property type="match status" value="1"/>
</dbReference>
<feature type="transmembrane region" description="Helical" evidence="10">
    <location>
        <begin position="235"/>
        <end position="265"/>
    </location>
</feature>
<dbReference type="GO" id="GO:0005886">
    <property type="term" value="C:plasma membrane"/>
    <property type="evidence" value="ECO:0007669"/>
    <property type="project" value="UniProtKB-SubCell"/>
</dbReference>
<feature type="transmembrane region" description="Helical" evidence="10">
    <location>
        <begin position="271"/>
        <end position="291"/>
    </location>
</feature>
<feature type="transmembrane region" description="Helical" evidence="10">
    <location>
        <begin position="417"/>
        <end position="439"/>
    </location>
</feature>
<keyword evidence="2" id="KW-0813">Transport</keyword>
<dbReference type="NCBIfam" id="TIGR00797">
    <property type="entry name" value="matE"/>
    <property type="match status" value="1"/>
</dbReference>
<keyword evidence="4" id="KW-1003">Cell membrane</keyword>
<dbReference type="GO" id="GO:0006811">
    <property type="term" value="P:monoatomic ion transport"/>
    <property type="evidence" value="ECO:0007669"/>
    <property type="project" value="UniProtKB-KW"/>
</dbReference>
<evidence type="ECO:0000256" key="9">
    <source>
        <dbReference type="ARBA" id="ARBA00031636"/>
    </source>
</evidence>
<dbReference type="InterPro" id="IPR048279">
    <property type="entry name" value="MdtK-like"/>
</dbReference>
<feature type="transmembrane region" description="Helical" evidence="10">
    <location>
        <begin position="131"/>
        <end position="149"/>
    </location>
</feature>
<sequence length="461" mass="48707">MTAPVSIPGHIRAIATLGLPLIGGHLAQMAIGVTDTVMLGWYGVEALAAVTLASTYFFVIFIFGSGFAWAVMPMVAAFHAEGDEVSVRRATRMGLWIAAIFAALALPAMIFAAPILRLLGQEPEVVTLASAYLRIAGWGIVPALFVMVIKSYLAALEHTQVVLWVTVLAAICNALVNYALIFGNWGAPELGVVGAAIASLSTQIISLVGVVIYVRRALPEHDLFVRLWKPDGEMFGRVFTLGWPISITSLSEVGLFAASAVMMGWLGTIPLAAHGIAVQLASLTFMVHLGLSNAATVRAGTAHGRRDATHLARGAAVATAMSLVFSVMTVLAFFFYPAFFIGIFILDGDPARAEILSIGVGILFMAGLFQLVDGAQAIGLGVLRGVQDTRMPMIYAAISYWAIGVPCSYLLGFTLGYGGIGVWGGLGIGLGVAAILMNWRFWVTVLPRVQGDGRRGGEGLV</sequence>
<evidence type="ECO:0000256" key="5">
    <source>
        <dbReference type="ARBA" id="ARBA00022692"/>
    </source>
</evidence>
<keyword evidence="6 10" id="KW-1133">Transmembrane helix</keyword>
<dbReference type="AlphaFoldDB" id="A0A975JEM3"/>
<dbReference type="InterPro" id="IPR002528">
    <property type="entry name" value="MATE_fam"/>
</dbReference>
<dbReference type="Proteomes" id="UP000683291">
    <property type="component" value="Chromosome 1"/>
</dbReference>
<evidence type="ECO:0000256" key="10">
    <source>
        <dbReference type="SAM" id="Phobius"/>
    </source>
</evidence>
<dbReference type="Pfam" id="PF01554">
    <property type="entry name" value="MatE"/>
    <property type="match status" value="2"/>
</dbReference>
<accession>A0A975JEM3</accession>
<reference evidence="11" key="1">
    <citation type="submission" date="2021-04" db="EMBL/GenBank/DDBJ databases">
        <title>Complete genome sequence for Sulfitobacter sp. strain JK7-1.</title>
        <authorList>
            <person name="Park S.-J."/>
        </authorList>
    </citation>
    <scope>NUCLEOTIDE SEQUENCE</scope>
    <source>
        <strain evidence="11">JK7-1</strain>
    </source>
</reference>
<evidence type="ECO:0000256" key="1">
    <source>
        <dbReference type="ARBA" id="ARBA00004429"/>
    </source>
</evidence>
<evidence type="ECO:0000256" key="7">
    <source>
        <dbReference type="ARBA" id="ARBA00023065"/>
    </source>
</evidence>
<dbReference type="CDD" id="cd13131">
    <property type="entry name" value="MATE_NorM_like"/>
    <property type="match status" value="1"/>
</dbReference>
<evidence type="ECO:0000313" key="11">
    <source>
        <dbReference type="EMBL" id="QUJ77092.1"/>
    </source>
</evidence>
<keyword evidence="12" id="KW-1185">Reference proteome</keyword>
<keyword evidence="5 10" id="KW-0812">Transmembrane</keyword>
<evidence type="ECO:0000256" key="3">
    <source>
        <dbReference type="ARBA" id="ARBA00022449"/>
    </source>
</evidence>
<keyword evidence="7" id="KW-0406">Ion transport</keyword>
<dbReference type="EMBL" id="CP073581">
    <property type="protein sequence ID" value="QUJ77092.1"/>
    <property type="molecule type" value="Genomic_DNA"/>
</dbReference>
<dbReference type="KEGG" id="sual:KDD17_03425"/>
<name>A0A975JEM3_9RHOB</name>
<dbReference type="InterPro" id="IPR050222">
    <property type="entry name" value="MATE_MdtK"/>
</dbReference>
<dbReference type="GO" id="GO:0015297">
    <property type="term" value="F:antiporter activity"/>
    <property type="evidence" value="ECO:0007669"/>
    <property type="project" value="UniProtKB-KW"/>
</dbReference>
<feature type="transmembrane region" description="Helical" evidence="10">
    <location>
        <begin position="193"/>
        <end position="214"/>
    </location>
</feature>
<feature type="transmembrane region" description="Helical" evidence="10">
    <location>
        <begin position="46"/>
        <end position="72"/>
    </location>
</feature>
<gene>
    <name evidence="11" type="ORF">KDD17_03425</name>
</gene>
<keyword evidence="8 10" id="KW-0472">Membrane</keyword>
<feature type="transmembrane region" description="Helical" evidence="10">
    <location>
        <begin position="161"/>
        <end position="181"/>
    </location>
</feature>
<dbReference type="PANTHER" id="PTHR43298">
    <property type="entry name" value="MULTIDRUG RESISTANCE PROTEIN NORM-RELATED"/>
    <property type="match status" value="1"/>
</dbReference>
<feature type="transmembrane region" description="Helical" evidence="10">
    <location>
        <begin position="311"/>
        <end position="335"/>
    </location>
</feature>
<evidence type="ECO:0000256" key="2">
    <source>
        <dbReference type="ARBA" id="ARBA00022448"/>
    </source>
</evidence>
<dbReference type="RefSeq" id="WP_212705287.1">
    <property type="nucleotide sequence ID" value="NZ_CP073581.1"/>
</dbReference>
<organism evidence="11 12">
    <name type="scientific">Sulfitobacter albidus</name>
    <dbReference type="NCBI Taxonomy" id="2829501"/>
    <lineage>
        <taxon>Bacteria</taxon>
        <taxon>Pseudomonadati</taxon>
        <taxon>Pseudomonadota</taxon>
        <taxon>Alphaproteobacteria</taxon>
        <taxon>Rhodobacterales</taxon>
        <taxon>Roseobacteraceae</taxon>
        <taxon>Sulfitobacter</taxon>
    </lineage>
</organism>
<dbReference type="GO" id="GO:0042910">
    <property type="term" value="F:xenobiotic transmembrane transporter activity"/>
    <property type="evidence" value="ECO:0007669"/>
    <property type="project" value="InterPro"/>
</dbReference>
<evidence type="ECO:0000256" key="6">
    <source>
        <dbReference type="ARBA" id="ARBA00022989"/>
    </source>
</evidence>
<feature type="transmembrane region" description="Helical" evidence="10">
    <location>
        <begin position="393"/>
        <end position="411"/>
    </location>
</feature>
<evidence type="ECO:0000313" key="12">
    <source>
        <dbReference type="Proteomes" id="UP000683291"/>
    </source>
</evidence>
<dbReference type="PANTHER" id="PTHR43298:SF2">
    <property type="entry name" value="FMN_FAD EXPORTER YEEO-RELATED"/>
    <property type="match status" value="1"/>
</dbReference>
<evidence type="ECO:0000256" key="8">
    <source>
        <dbReference type="ARBA" id="ARBA00023136"/>
    </source>
</evidence>
<protein>
    <recommendedName>
        <fullName evidence="9">Multidrug-efflux transporter</fullName>
    </recommendedName>
</protein>
<feature type="transmembrane region" description="Helical" evidence="10">
    <location>
        <begin position="355"/>
        <end position="372"/>
    </location>
</feature>
<proteinExistence type="predicted"/>